<name>A0A2I0V965_9ASPA</name>
<dbReference type="STRING" id="906689.A0A2I0V965"/>
<proteinExistence type="predicted"/>
<evidence type="ECO:0000313" key="1">
    <source>
        <dbReference type="EMBL" id="PKU59958.1"/>
    </source>
</evidence>
<dbReference type="PANTHER" id="PTHR33384">
    <property type="entry name" value="EXPRESSED PROTEIN"/>
    <property type="match status" value="1"/>
</dbReference>
<dbReference type="Proteomes" id="UP000233837">
    <property type="component" value="Unassembled WGS sequence"/>
</dbReference>
<reference evidence="1 2" key="1">
    <citation type="journal article" date="2016" name="Sci. Rep.">
        <title>The Dendrobium catenatum Lindl. genome sequence provides insights into polysaccharide synthase, floral development and adaptive evolution.</title>
        <authorList>
            <person name="Zhang G.Q."/>
            <person name="Xu Q."/>
            <person name="Bian C."/>
            <person name="Tsai W.C."/>
            <person name="Yeh C.M."/>
            <person name="Liu K.W."/>
            <person name="Yoshida K."/>
            <person name="Zhang L.S."/>
            <person name="Chang S.B."/>
            <person name="Chen F."/>
            <person name="Shi Y."/>
            <person name="Su Y.Y."/>
            <person name="Zhang Y.Q."/>
            <person name="Chen L.J."/>
            <person name="Yin Y."/>
            <person name="Lin M."/>
            <person name="Huang H."/>
            <person name="Deng H."/>
            <person name="Wang Z.W."/>
            <person name="Zhu S.L."/>
            <person name="Zhao X."/>
            <person name="Deng C."/>
            <person name="Niu S.C."/>
            <person name="Huang J."/>
            <person name="Wang M."/>
            <person name="Liu G.H."/>
            <person name="Yang H.J."/>
            <person name="Xiao X.J."/>
            <person name="Hsiao Y.Y."/>
            <person name="Wu W.L."/>
            <person name="Chen Y.Y."/>
            <person name="Mitsuda N."/>
            <person name="Ohme-Takagi M."/>
            <person name="Luo Y.B."/>
            <person name="Van de Peer Y."/>
            <person name="Liu Z.J."/>
        </authorList>
    </citation>
    <scope>NUCLEOTIDE SEQUENCE [LARGE SCALE GENOMIC DNA]</scope>
    <source>
        <tissue evidence="1">The whole plant</tissue>
    </source>
</reference>
<dbReference type="PANTHER" id="PTHR33384:SF1">
    <property type="entry name" value="EXPRESSED PROTEIN"/>
    <property type="match status" value="1"/>
</dbReference>
<dbReference type="EMBL" id="KZ504030">
    <property type="protein sequence ID" value="PKU59958.1"/>
    <property type="molecule type" value="Genomic_DNA"/>
</dbReference>
<evidence type="ECO:0000313" key="2">
    <source>
        <dbReference type="Proteomes" id="UP000233837"/>
    </source>
</evidence>
<protein>
    <submittedName>
        <fullName evidence="1">Uncharacterized protein</fullName>
    </submittedName>
</protein>
<gene>
    <name evidence="1" type="ORF">MA16_Dca027224</name>
</gene>
<reference evidence="1 2" key="2">
    <citation type="journal article" date="2017" name="Nature">
        <title>The Apostasia genome and the evolution of orchids.</title>
        <authorList>
            <person name="Zhang G.Q."/>
            <person name="Liu K.W."/>
            <person name="Li Z."/>
            <person name="Lohaus R."/>
            <person name="Hsiao Y.Y."/>
            <person name="Niu S.C."/>
            <person name="Wang J.Y."/>
            <person name="Lin Y.C."/>
            <person name="Xu Q."/>
            <person name="Chen L.J."/>
            <person name="Yoshida K."/>
            <person name="Fujiwara S."/>
            <person name="Wang Z.W."/>
            <person name="Zhang Y.Q."/>
            <person name="Mitsuda N."/>
            <person name="Wang M."/>
            <person name="Liu G.H."/>
            <person name="Pecoraro L."/>
            <person name="Huang H.X."/>
            <person name="Xiao X.J."/>
            <person name="Lin M."/>
            <person name="Wu X.Y."/>
            <person name="Wu W.L."/>
            <person name="Chen Y.Y."/>
            <person name="Chang S.B."/>
            <person name="Sakamoto S."/>
            <person name="Ohme-Takagi M."/>
            <person name="Yagi M."/>
            <person name="Zeng S.J."/>
            <person name="Shen C.Y."/>
            <person name="Yeh C.M."/>
            <person name="Luo Y.B."/>
            <person name="Tsai W.C."/>
            <person name="Van de Peer Y."/>
            <person name="Liu Z.J."/>
        </authorList>
    </citation>
    <scope>NUCLEOTIDE SEQUENCE [LARGE SCALE GENOMIC DNA]</scope>
    <source>
        <tissue evidence="1">The whole plant</tissue>
    </source>
</reference>
<organism evidence="1 2">
    <name type="scientific">Dendrobium catenatum</name>
    <dbReference type="NCBI Taxonomy" id="906689"/>
    <lineage>
        <taxon>Eukaryota</taxon>
        <taxon>Viridiplantae</taxon>
        <taxon>Streptophyta</taxon>
        <taxon>Embryophyta</taxon>
        <taxon>Tracheophyta</taxon>
        <taxon>Spermatophyta</taxon>
        <taxon>Magnoliopsida</taxon>
        <taxon>Liliopsida</taxon>
        <taxon>Asparagales</taxon>
        <taxon>Orchidaceae</taxon>
        <taxon>Epidendroideae</taxon>
        <taxon>Malaxideae</taxon>
        <taxon>Dendrobiinae</taxon>
        <taxon>Dendrobium</taxon>
    </lineage>
</organism>
<accession>A0A2I0V965</accession>
<sequence length="172" mass="17999">MNNYAMQTNAFAASREHLGAGDRKSPVLCPKPRRLGYLPAPEVARPLRWQTSHQAEPCGSKPGLEFVDYFLPKGGESLSMSPPFFCGSPPSRAGNPVVHDALFFENRPVGPLPSPLTAALAGGIAASSPISPRNSGNCARTNIALKPAAVRIEGFDCLGGGGRRGCSITAVA</sequence>
<dbReference type="AlphaFoldDB" id="A0A2I0V965"/>
<keyword evidence="2" id="KW-1185">Reference proteome</keyword>
<dbReference type="OrthoDB" id="748203at2759"/>